<keyword evidence="2" id="KW-1185">Reference proteome</keyword>
<comment type="caution">
    <text evidence="1">The sequence shown here is derived from an EMBL/GenBank/DDBJ whole genome shotgun (WGS) entry which is preliminary data.</text>
</comment>
<name>A0ACB8BRI1_9AGAM</name>
<reference evidence="1" key="1">
    <citation type="journal article" date="2021" name="New Phytol.">
        <title>Evolutionary innovations through gain and loss of genes in the ectomycorrhizal Boletales.</title>
        <authorList>
            <person name="Wu G."/>
            <person name="Miyauchi S."/>
            <person name="Morin E."/>
            <person name="Kuo A."/>
            <person name="Drula E."/>
            <person name="Varga T."/>
            <person name="Kohler A."/>
            <person name="Feng B."/>
            <person name="Cao Y."/>
            <person name="Lipzen A."/>
            <person name="Daum C."/>
            <person name="Hundley H."/>
            <person name="Pangilinan J."/>
            <person name="Johnson J."/>
            <person name="Barry K."/>
            <person name="LaButti K."/>
            <person name="Ng V."/>
            <person name="Ahrendt S."/>
            <person name="Min B."/>
            <person name="Choi I.G."/>
            <person name="Park H."/>
            <person name="Plett J.M."/>
            <person name="Magnuson J."/>
            <person name="Spatafora J.W."/>
            <person name="Nagy L.G."/>
            <person name="Henrissat B."/>
            <person name="Grigoriev I.V."/>
            <person name="Yang Z.L."/>
            <person name="Xu J."/>
            <person name="Martin F.M."/>
        </authorList>
    </citation>
    <scope>NUCLEOTIDE SEQUENCE</scope>
    <source>
        <strain evidence="1">KUC20120723A-06</strain>
    </source>
</reference>
<dbReference type="EMBL" id="MU266352">
    <property type="protein sequence ID" value="KAH7928545.1"/>
    <property type="molecule type" value="Genomic_DNA"/>
</dbReference>
<evidence type="ECO:0000313" key="1">
    <source>
        <dbReference type="EMBL" id="KAH7928545.1"/>
    </source>
</evidence>
<protein>
    <submittedName>
        <fullName evidence="1">FAD/NAD(P)-binding domain-containing protein</fullName>
    </submittedName>
</protein>
<sequence>MKNLVQVVLSFLSSPLLPATNPVQNVEVVLPFKSIAVVGAGTAGLAALKTLLDLPEHIRKDWEIVLFEQRSNVGGLWLPDPHDAHPPDLPETPLYPLLHTNIPVPTMTPPGFPFPPNTALFPSHDRVEQYHQDYAQHFNLYPYIRLNHTVASSSWIGDSTAGHWDVVVRNHEQEELRKSFDHLIVANGHFHYPHVPHFNGQEDWLAGSPSTSQSREILHALWYRLPSRYVNQTVLVIGSGPSSQDLASQIAPFAKTTYHSVRGKFAPANGKVVTVPEVSHFTSDAVVFVDGSTVTDIDSVLLGTGYDIRIPFLEASGELSVLPNAHSNETYLQGLVTNMRYIFPLHEHIFSLSPSYPTSALAFIGQPVMGYNFPSDTVQGTLVAHVLANSSLLPPREDMLRQLAVREENMRLAGFDPYYVGHRMIYQDTFDYQDSLMEYLKQQGAIPQDGKKYVEKWRREAKNDQCMKRGWKRIEQLGIEEVWLQGVESEEDWVELMVRVNEWQHSWEAQNHLTYPIEPFFS</sequence>
<dbReference type="Proteomes" id="UP000790709">
    <property type="component" value="Unassembled WGS sequence"/>
</dbReference>
<accession>A0ACB8BRI1</accession>
<organism evidence="1 2">
    <name type="scientific">Leucogyrophana mollusca</name>
    <dbReference type="NCBI Taxonomy" id="85980"/>
    <lineage>
        <taxon>Eukaryota</taxon>
        <taxon>Fungi</taxon>
        <taxon>Dikarya</taxon>
        <taxon>Basidiomycota</taxon>
        <taxon>Agaricomycotina</taxon>
        <taxon>Agaricomycetes</taxon>
        <taxon>Agaricomycetidae</taxon>
        <taxon>Boletales</taxon>
        <taxon>Boletales incertae sedis</taxon>
        <taxon>Leucogyrophana</taxon>
    </lineage>
</organism>
<proteinExistence type="predicted"/>
<evidence type="ECO:0000313" key="2">
    <source>
        <dbReference type="Proteomes" id="UP000790709"/>
    </source>
</evidence>
<gene>
    <name evidence="1" type="ORF">BV22DRAFT_1004644</name>
</gene>